<dbReference type="EMBL" id="BGPR01061880">
    <property type="protein sequence ID" value="GBO37455.1"/>
    <property type="molecule type" value="Genomic_DNA"/>
</dbReference>
<keyword evidence="5" id="KW-1185">Reference proteome</keyword>
<accession>A0A4Y2WIZ9</accession>
<gene>
    <name evidence="1" type="ORF">AVEN_15264_1</name>
    <name evidence="3" type="ORF">AVEN_169019_1</name>
    <name evidence="4" type="ORF">AVEN_217098_1</name>
    <name evidence="2" type="ORF">AVEN_59643_1</name>
</gene>
<evidence type="ECO:0000313" key="5">
    <source>
        <dbReference type="Proteomes" id="UP000499080"/>
    </source>
</evidence>
<reference evidence="2 5" key="1">
    <citation type="journal article" date="2019" name="Sci. Rep.">
        <title>Orb-weaving spider Araneus ventricosus genome elucidates the spidroin gene catalogue.</title>
        <authorList>
            <person name="Kono N."/>
            <person name="Nakamura H."/>
            <person name="Ohtoshi R."/>
            <person name="Moran D.A.P."/>
            <person name="Shinohara A."/>
            <person name="Yoshida Y."/>
            <person name="Fujiwara M."/>
            <person name="Mori M."/>
            <person name="Tomita M."/>
            <person name="Arakawa K."/>
        </authorList>
    </citation>
    <scope>NUCLEOTIDE SEQUENCE [LARGE SCALE GENOMIC DNA]</scope>
</reference>
<evidence type="ECO:0000313" key="1">
    <source>
        <dbReference type="EMBL" id="GBO37453.1"/>
    </source>
</evidence>
<dbReference type="Proteomes" id="UP000499080">
    <property type="component" value="Unassembled WGS sequence"/>
</dbReference>
<evidence type="ECO:0000313" key="4">
    <source>
        <dbReference type="EMBL" id="GBO37762.1"/>
    </source>
</evidence>
<evidence type="ECO:0000313" key="3">
    <source>
        <dbReference type="EMBL" id="GBO37462.1"/>
    </source>
</evidence>
<sequence length="98" mass="11189">MLLSSSVGLPFYIIALWESYKINENINEDPENQSLANESQDSSPLFDDSLLSNESSLERLNEFARLLNDQMSRRMRADLQRRASIANIPIHSLALSYN</sequence>
<organism evidence="2 5">
    <name type="scientific">Araneus ventricosus</name>
    <name type="common">Orbweaver spider</name>
    <name type="synonym">Epeira ventricosa</name>
    <dbReference type="NCBI Taxonomy" id="182803"/>
    <lineage>
        <taxon>Eukaryota</taxon>
        <taxon>Metazoa</taxon>
        <taxon>Ecdysozoa</taxon>
        <taxon>Arthropoda</taxon>
        <taxon>Chelicerata</taxon>
        <taxon>Arachnida</taxon>
        <taxon>Araneae</taxon>
        <taxon>Araneomorphae</taxon>
        <taxon>Entelegynae</taxon>
        <taxon>Araneoidea</taxon>
        <taxon>Araneidae</taxon>
        <taxon>Araneus</taxon>
    </lineage>
</organism>
<dbReference type="EMBL" id="BGPR01061891">
    <property type="protein sequence ID" value="GBO37462.1"/>
    <property type="molecule type" value="Genomic_DNA"/>
</dbReference>
<comment type="caution">
    <text evidence="2">The sequence shown here is derived from an EMBL/GenBank/DDBJ whole genome shotgun (WGS) entry which is preliminary data.</text>
</comment>
<name>A0A4Y2WIZ9_ARAVE</name>
<dbReference type="AlphaFoldDB" id="A0A4Y2WIZ9"/>
<proteinExistence type="predicted"/>
<protein>
    <submittedName>
        <fullName evidence="2">Uncharacterized protein</fullName>
    </submittedName>
</protein>
<dbReference type="EMBL" id="BGPR01061878">
    <property type="protein sequence ID" value="GBO37453.1"/>
    <property type="molecule type" value="Genomic_DNA"/>
</dbReference>
<evidence type="ECO:0000313" key="2">
    <source>
        <dbReference type="EMBL" id="GBO37455.1"/>
    </source>
</evidence>
<dbReference type="EMBL" id="BGPR01062306">
    <property type="protein sequence ID" value="GBO37762.1"/>
    <property type="molecule type" value="Genomic_DNA"/>
</dbReference>